<comment type="caution">
    <text evidence="1">The sequence shown here is derived from an EMBL/GenBank/DDBJ whole genome shotgun (WGS) entry which is preliminary data.</text>
</comment>
<name>A0A9P6KC93_9FUNG</name>
<dbReference type="Proteomes" id="UP000780801">
    <property type="component" value="Unassembled WGS sequence"/>
</dbReference>
<proteinExistence type="predicted"/>
<organism evidence="1 2">
    <name type="scientific">Lunasporangiospora selenospora</name>
    <dbReference type="NCBI Taxonomy" id="979761"/>
    <lineage>
        <taxon>Eukaryota</taxon>
        <taxon>Fungi</taxon>
        <taxon>Fungi incertae sedis</taxon>
        <taxon>Mucoromycota</taxon>
        <taxon>Mortierellomycotina</taxon>
        <taxon>Mortierellomycetes</taxon>
        <taxon>Mortierellales</taxon>
        <taxon>Mortierellaceae</taxon>
        <taxon>Lunasporangiospora</taxon>
    </lineage>
</organism>
<reference evidence="1" key="1">
    <citation type="journal article" date="2020" name="Fungal Divers.">
        <title>Resolving the Mortierellaceae phylogeny through synthesis of multi-gene phylogenetics and phylogenomics.</title>
        <authorList>
            <person name="Vandepol N."/>
            <person name="Liber J."/>
            <person name="Desiro A."/>
            <person name="Na H."/>
            <person name="Kennedy M."/>
            <person name="Barry K."/>
            <person name="Grigoriev I.V."/>
            <person name="Miller A.N."/>
            <person name="O'Donnell K."/>
            <person name="Stajich J.E."/>
            <person name="Bonito G."/>
        </authorList>
    </citation>
    <scope>NUCLEOTIDE SEQUENCE</scope>
    <source>
        <strain evidence="1">KOD1015</strain>
    </source>
</reference>
<feature type="non-terminal residue" evidence="1">
    <location>
        <position position="1"/>
    </location>
</feature>
<dbReference type="OrthoDB" id="8954335at2759"/>
<gene>
    <name evidence="1" type="ORF">BGW38_004104</name>
</gene>
<evidence type="ECO:0000313" key="2">
    <source>
        <dbReference type="Proteomes" id="UP000780801"/>
    </source>
</evidence>
<protein>
    <submittedName>
        <fullName evidence="1">Uncharacterized protein</fullName>
    </submittedName>
</protein>
<dbReference type="AlphaFoldDB" id="A0A9P6KC93"/>
<sequence length="215" mass="24002">KQQVSINGQPVTLIDTLGMCGNDDDDDDDDETGFNSKKLDEVLRENFRFKLFFVLNGHSRIIFSDDLALISRVNQAIRDTKGVNVEFRVIVNQIHRDKEYQEYKQNLTQDSFQKYFDHFKESSNLSLDIVTKDIILLRYDESAVRNRGFYNQLASVIAQRPIGVNATVPTVVVIQDEPYGSYFGRPTTSSSTCVQPPSVAVGSVVTASAAPVAAA</sequence>
<accession>A0A9P6KC93</accession>
<evidence type="ECO:0000313" key="1">
    <source>
        <dbReference type="EMBL" id="KAF9579581.1"/>
    </source>
</evidence>
<keyword evidence="2" id="KW-1185">Reference proteome</keyword>
<dbReference type="EMBL" id="JAABOA010002656">
    <property type="protein sequence ID" value="KAF9579581.1"/>
    <property type="molecule type" value="Genomic_DNA"/>
</dbReference>